<dbReference type="RefSeq" id="XP_044560141.1">
    <property type="nucleotide sequence ID" value="XM_044708945.1"/>
</dbReference>
<keyword evidence="1" id="KW-0472">Membrane</keyword>
<sequence length="244" mass="26987">MSSPTGSLGPSSLSTSSNVSLKLTPFLKTFLTVIYWEPIIFEMLFGLVAMLFSNSRFVLGCLMPQPLVELLLVGGSATTTTSTTTNIADMTLTTNNDLRNLVFFQIRFSGLLLFAFGCIHHLILRHCYKELALSNLAYMVESVSLFHWTILGLCIGDLLNIGLVWNFILKDALPNAFMLVGGDILGAKASLWPILQVVVLTVLSSVFCILRICFLFTYSGKMFGIRSGLPLESSQQHIRRVHVE</sequence>
<evidence type="ECO:0000313" key="2">
    <source>
        <dbReference type="EMBL" id="KAF0975428.1"/>
    </source>
</evidence>
<reference evidence="2 3" key="1">
    <citation type="journal article" date="2019" name="Sci. Rep.">
        <title>Nanopore sequencing improves the draft genome of the human pathogenic amoeba Naegleria fowleri.</title>
        <authorList>
            <person name="Liechti N."/>
            <person name="Schurch N."/>
            <person name="Bruggmann R."/>
            <person name="Wittwer M."/>
        </authorList>
    </citation>
    <scope>NUCLEOTIDE SEQUENCE [LARGE SCALE GENOMIC DNA]</scope>
    <source>
        <strain evidence="2 3">ATCC 30894</strain>
    </source>
</reference>
<dbReference type="VEuPathDB" id="AmoebaDB:NfTy_066110"/>
<dbReference type="GeneID" id="68112640"/>
<proteinExistence type="predicted"/>
<dbReference type="AlphaFoldDB" id="A0A6A5BMQ3"/>
<keyword evidence="1" id="KW-1133">Transmembrane helix</keyword>
<name>A0A6A5BMQ3_NAEFO</name>
<keyword evidence="3" id="KW-1185">Reference proteome</keyword>
<comment type="caution">
    <text evidence="2">The sequence shown here is derived from an EMBL/GenBank/DDBJ whole genome shotgun (WGS) entry which is preliminary data.</text>
</comment>
<evidence type="ECO:0000313" key="3">
    <source>
        <dbReference type="Proteomes" id="UP000444721"/>
    </source>
</evidence>
<protein>
    <submittedName>
        <fullName evidence="2">Uncharacterized protein</fullName>
    </submittedName>
</protein>
<feature type="transmembrane region" description="Helical" evidence="1">
    <location>
        <begin position="189"/>
        <end position="216"/>
    </location>
</feature>
<gene>
    <name evidence="2" type="ORF">FDP41_005422</name>
</gene>
<accession>A0A6A5BMQ3</accession>
<dbReference type="VEuPathDB" id="AmoebaDB:FDP41_005422"/>
<dbReference type="OrthoDB" id="10398806at2759"/>
<keyword evidence="1" id="KW-0812">Transmembrane</keyword>
<evidence type="ECO:0000256" key="1">
    <source>
        <dbReference type="SAM" id="Phobius"/>
    </source>
</evidence>
<organism evidence="2 3">
    <name type="scientific">Naegleria fowleri</name>
    <name type="common">Brain eating amoeba</name>
    <dbReference type="NCBI Taxonomy" id="5763"/>
    <lineage>
        <taxon>Eukaryota</taxon>
        <taxon>Discoba</taxon>
        <taxon>Heterolobosea</taxon>
        <taxon>Tetramitia</taxon>
        <taxon>Eutetramitia</taxon>
        <taxon>Vahlkampfiidae</taxon>
        <taxon>Naegleria</taxon>
    </lineage>
</organism>
<dbReference type="EMBL" id="VFQX01000044">
    <property type="protein sequence ID" value="KAF0975428.1"/>
    <property type="molecule type" value="Genomic_DNA"/>
</dbReference>
<feature type="transmembrane region" description="Helical" evidence="1">
    <location>
        <begin position="145"/>
        <end position="169"/>
    </location>
</feature>
<feature type="transmembrane region" description="Helical" evidence="1">
    <location>
        <begin position="102"/>
        <end position="124"/>
    </location>
</feature>
<dbReference type="VEuPathDB" id="AmoebaDB:NF0014770"/>
<dbReference type="Proteomes" id="UP000444721">
    <property type="component" value="Unassembled WGS sequence"/>
</dbReference>
<feature type="transmembrane region" description="Helical" evidence="1">
    <location>
        <begin position="30"/>
        <end position="52"/>
    </location>
</feature>